<protein>
    <submittedName>
        <fullName evidence="2">Uncharacterized protein</fullName>
    </submittedName>
</protein>
<organism evidence="2 3">
    <name type="scientific">Brassica cretica</name>
    <name type="common">Mustard</name>
    <dbReference type="NCBI Taxonomy" id="69181"/>
    <lineage>
        <taxon>Eukaryota</taxon>
        <taxon>Viridiplantae</taxon>
        <taxon>Streptophyta</taxon>
        <taxon>Embryophyta</taxon>
        <taxon>Tracheophyta</taxon>
        <taxon>Spermatophyta</taxon>
        <taxon>Magnoliopsida</taxon>
        <taxon>eudicotyledons</taxon>
        <taxon>Gunneridae</taxon>
        <taxon>Pentapetalae</taxon>
        <taxon>rosids</taxon>
        <taxon>malvids</taxon>
        <taxon>Brassicales</taxon>
        <taxon>Brassicaceae</taxon>
        <taxon>Brassiceae</taxon>
        <taxon>Brassica</taxon>
    </lineage>
</organism>
<feature type="compositionally biased region" description="Basic and acidic residues" evidence="1">
    <location>
        <begin position="58"/>
        <end position="68"/>
    </location>
</feature>
<sequence>MDSPRDEVLADFFTVMPLSVALSNGLPDHDNFPIARRFSAGNGRRSKKVAVISLPSESRSDANPDKEVSTVNLSKDSDVPSHPMYYTWKSSTLVELAVMAGELGRTISPKLLEAVTIFKSVSHKISIY</sequence>
<comment type="caution">
    <text evidence="2">The sequence shown here is derived from an EMBL/GenBank/DDBJ whole genome shotgun (WGS) entry which is preliminary data.</text>
</comment>
<reference evidence="2" key="1">
    <citation type="submission" date="2019-12" db="EMBL/GenBank/DDBJ databases">
        <title>Genome sequencing and annotation of Brassica cretica.</title>
        <authorList>
            <person name="Studholme D.J."/>
            <person name="Sarris P."/>
        </authorList>
    </citation>
    <scope>NUCLEOTIDE SEQUENCE</scope>
    <source>
        <strain evidence="2">PFS-109/04</strain>
        <tissue evidence="2">Leaf</tissue>
    </source>
</reference>
<dbReference type="EMBL" id="QGKX02000088">
    <property type="protein sequence ID" value="KAF3585547.1"/>
    <property type="molecule type" value="Genomic_DNA"/>
</dbReference>
<name>A0A8S9RXM6_BRACR</name>
<dbReference type="AlphaFoldDB" id="A0A8S9RXM6"/>
<accession>A0A8S9RXM6</accession>
<evidence type="ECO:0000256" key="1">
    <source>
        <dbReference type="SAM" id="MobiDB-lite"/>
    </source>
</evidence>
<gene>
    <name evidence="2" type="ORF">F2Q69_00029789</name>
</gene>
<evidence type="ECO:0000313" key="3">
    <source>
        <dbReference type="Proteomes" id="UP000712600"/>
    </source>
</evidence>
<evidence type="ECO:0000313" key="2">
    <source>
        <dbReference type="EMBL" id="KAF3585547.1"/>
    </source>
</evidence>
<proteinExistence type="predicted"/>
<dbReference type="Proteomes" id="UP000712600">
    <property type="component" value="Unassembled WGS sequence"/>
</dbReference>
<feature type="region of interest" description="Disordered" evidence="1">
    <location>
        <begin position="49"/>
        <end position="75"/>
    </location>
</feature>